<keyword evidence="4" id="KW-1185">Reference proteome</keyword>
<proteinExistence type="predicted"/>
<dbReference type="EMBL" id="JANHOH010000003">
    <property type="protein sequence ID" value="MCQ6959465.1"/>
    <property type="molecule type" value="Genomic_DNA"/>
</dbReference>
<feature type="transmembrane region" description="Helical" evidence="1">
    <location>
        <begin position="191"/>
        <end position="211"/>
    </location>
</feature>
<dbReference type="GO" id="GO:0006508">
    <property type="term" value="P:proteolysis"/>
    <property type="evidence" value="ECO:0007669"/>
    <property type="project" value="UniProtKB-KW"/>
</dbReference>
<dbReference type="Pfam" id="PF02517">
    <property type="entry name" value="Rce1-like"/>
    <property type="match status" value="1"/>
</dbReference>
<comment type="caution">
    <text evidence="3">The sequence shown here is derived from an EMBL/GenBank/DDBJ whole genome shotgun (WGS) entry which is preliminary data.</text>
</comment>
<dbReference type="Proteomes" id="UP001204376">
    <property type="component" value="Unassembled WGS sequence"/>
</dbReference>
<protein>
    <submittedName>
        <fullName evidence="3">CPBP family glutamic-type intramembrane protease</fullName>
        <ecNumber evidence="3">3.4.-.-</ecNumber>
    </submittedName>
</protein>
<dbReference type="InterPro" id="IPR003675">
    <property type="entry name" value="Rce1/LyrA-like_dom"/>
</dbReference>
<dbReference type="EC" id="3.4.-.-" evidence="3"/>
<feature type="transmembrane region" description="Helical" evidence="1">
    <location>
        <begin position="135"/>
        <end position="153"/>
    </location>
</feature>
<reference evidence="3 4" key="1">
    <citation type="submission" date="2022-07" db="EMBL/GenBank/DDBJ databases">
        <title>Mucilaginibacter sp. JC4.</title>
        <authorList>
            <person name="Le V."/>
            <person name="Ko S.-R."/>
            <person name="Ahn C.-Y."/>
            <person name="Oh H.-M."/>
        </authorList>
    </citation>
    <scope>NUCLEOTIDE SEQUENCE [LARGE SCALE GENOMIC DNA]</scope>
    <source>
        <strain evidence="3 4">JC4</strain>
    </source>
</reference>
<keyword evidence="3" id="KW-0645">Protease</keyword>
<feature type="transmembrane region" description="Helical" evidence="1">
    <location>
        <begin position="104"/>
        <end position="123"/>
    </location>
</feature>
<name>A0ABT1T4X1_9SPHI</name>
<gene>
    <name evidence="3" type="ORF">NPE20_15920</name>
</gene>
<dbReference type="RefSeq" id="WP_256539655.1">
    <property type="nucleotide sequence ID" value="NZ_JANHOH010000003.1"/>
</dbReference>
<sequence length="242" mass="27908">MIEEFFALNSYPALSTDRPFQDKFILLFKIYGIIFLLNFISVPISFLAEHLVTQVLHLKSIHEQYTTSMSRLFAKFGYLQVVFYICIMAPIIEESIFRLPLSFKRSHIAVAFGFALVVLARLIPGLSQQNLAINILVRVALFAAGYFALYKSLPEIKVPNKRLQTGLMITSIVVFGLVHIFNYAPLQWNIIFIYPLFVIPQLCMGWMLTYIRFKNGFFWGMGLHALINSVSMLIYTVFKHKM</sequence>
<evidence type="ECO:0000259" key="2">
    <source>
        <dbReference type="Pfam" id="PF02517"/>
    </source>
</evidence>
<feature type="transmembrane region" description="Helical" evidence="1">
    <location>
        <begin position="72"/>
        <end position="92"/>
    </location>
</feature>
<keyword evidence="3" id="KW-0378">Hydrolase</keyword>
<feature type="transmembrane region" description="Helical" evidence="1">
    <location>
        <begin position="30"/>
        <end position="52"/>
    </location>
</feature>
<keyword evidence="1" id="KW-0812">Transmembrane</keyword>
<organism evidence="3 4">
    <name type="scientific">Mucilaginibacter aquariorum</name>
    <dbReference type="NCBI Taxonomy" id="2967225"/>
    <lineage>
        <taxon>Bacteria</taxon>
        <taxon>Pseudomonadati</taxon>
        <taxon>Bacteroidota</taxon>
        <taxon>Sphingobacteriia</taxon>
        <taxon>Sphingobacteriales</taxon>
        <taxon>Sphingobacteriaceae</taxon>
        <taxon>Mucilaginibacter</taxon>
    </lineage>
</organism>
<keyword evidence="1" id="KW-0472">Membrane</keyword>
<feature type="transmembrane region" description="Helical" evidence="1">
    <location>
        <begin position="217"/>
        <end position="238"/>
    </location>
</feature>
<evidence type="ECO:0000256" key="1">
    <source>
        <dbReference type="SAM" id="Phobius"/>
    </source>
</evidence>
<accession>A0ABT1T4X1</accession>
<keyword evidence="1" id="KW-1133">Transmembrane helix</keyword>
<feature type="domain" description="CAAX prenyl protease 2/Lysostaphin resistance protein A-like" evidence="2">
    <location>
        <begin position="79"/>
        <end position="229"/>
    </location>
</feature>
<feature type="transmembrane region" description="Helical" evidence="1">
    <location>
        <begin position="165"/>
        <end position="184"/>
    </location>
</feature>
<evidence type="ECO:0000313" key="4">
    <source>
        <dbReference type="Proteomes" id="UP001204376"/>
    </source>
</evidence>
<dbReference type="GO" id="GO:0008233">
    <property type="term" value="F:peptidase activity"/>
    <property type="evidence" value="ECO:0007669"/>
    <property type="project" value="UniProtKB-KW"/>
</dbReference>
<evidence type="ECO:0000313" key="3">
    <source>
        <dbReference type="EMBL" id="MCQ6959465.1"/>
    </source>
</evidence>